<dbReference type="InParanoid" id="A0A136IMR3"/>
<dbReference type="InterPro" id="IPR003961">
    <property type="entry name" value="FN3_dom"/>
</dbReference>
<keyword evidence="2" id="KW-0812">Transmembrane</keyword>
<dbReference type="OrthoDB" id="5572782at2759"/>
<evidence type="ECO:0000313" key="4">
    <source>
        <dbReference type="EMBL" id="KXJ86237.1"/>
    </source>
</evidence>
<keyword evidence="2" id="KW-0472">Membrane</keyword>
<proteinExistence type="predicted"/>
<reference evidence="5" key="1">
    <citation type="submission" date="2016-02" db="EMBL/GenBank/DDBJ databases">
        <title>Draft genome sequence of Microdochium bolleyi, a fungal endophyte of beachgrass.</title>
        <authorList>
            <consortium name="DOE Joint Genome Institute"/>
            <person name="David A.S."/>
            <person name="May G."/>
            <person name="Haridas S."/>
            <person name="Lim J."/>
            <person name="Wang M."/>
            <person name="Labutti K."/>
            <person name="Lipzen A."/>
            <person name="Barry K."/>
            <person name="Grigoriev I.V."/>
        </authorList>
    </citation>
    <scope>NUCLEOTIDE SEQUENCE [LARGE SCALE GENOMIC DNA]</scope>
    <source>
        <strain evidence="5">J235TASD1</strain>
    </source>
</reference>
<evidence type="ECO:0000259" key="3">
    <source>
        <dbReference type="PROSITE" id="PS50853"/>
    </source>
</evidence>
<feature type="compositionally biased region" description="Polar residues" evidence="1">
    <location>
        <begin position="687"/>
        <end position="704"/>
    </location>
</feature>
<evidence type="ECO:0000313" key="5">
    <source>
        <dbReference type="Proteomes" id="UP000070501"/>
    </source>
</evidence>
<dbReference type="SUPFAM" id="SSF49265">
    <property type="entry name" value="Fibronectin type III"/>
    <property type="match status" value="1"/>
</dbReference>
<feature type="compositionally biased region" description="Basic and acidic residues" evidence="1">
    <location>
        <begin position="381"/>
        <end position="394"/>
    </location>
</feature>
<evidence type="ECO:0000256" key="2">
    <source>
        <dbReference type="SAM" id="Phobius"/>
    </source>
</evidence>
<feature type="region of interest" description="Disordered" evidence="1">
    <location>
        <begin position="921"/>
        <end position="1057"/>
    </location>
</feature>
<feature type="domain" description="Fibronectin type-III" evidence="3">
    <location>
        <begin position="119"/>
        <end position="211"/>
    </location>
</feature>
<keyword evidence="5" id="KW-1185">Reference proteome</keyword>
<sequence length="1173" mass="128107">MLWTTSWLPTSAASTILVVCAILAWSYVDRSKSLYLNTLAAIASFVLFWTLNPALAAQAPAAVYSHCLAAATFLRLDFLLEYHANMLITGAAFVWLAHRAWLTLWKPVPELIGVLGVDVPDAPDVSLAGIRADAATLNWTRPRANRPVSKFLIQVNGVNVGESANLETAITVTGLKPNHFYNVRVIAVGYNNFQCGSRVIRLRTFTRDGRPELGDGRLPSNFVPEEQQPAIALDMVDDDGVAKNPAAGVETAVIPESPAQPPRDASSGAAGAIGRRNTLTRKHSPSTASMEQSVHDALENGSTTSMQELGEKFQAITREREETQLQITKDEKENKELIDELTEEKKVKKRELKDKDDMTEKLKREVGSTDRAMRSAQQRKTQKEKVLRERQNERKKLEDDIAKWEKDMASMAKRQAMFDKDKIALQEKIDSRSEELRAEITALQASLAQDELDLREKGKELKDAEEQRKKLPGGEESEEFREDDRQMRRAWELRARDLQRRLFASNKKVRMSADYGNVLRQQLATAQNSGLTMMYDRPGVPDYDSSGLPMGHVDPAAHPMHNSHNATANTVVPSPTAIYAQAELPFHQSTASFGGGSRAPALPPGFVQGPLLDAAFDFSNPLDEEGFRALTAGAPLSPTAHSLLPAGMLDDLLDDDDNDIFEDASYSPQQAQAWPQSGSPDNDARSPASSPQATSLMSSPQGSSHHLPFQQFGTDTGDRQSLKGFRGDHGDHSSPGPPAAQLNGRRPLMSWLHRAPKPGADEPPALGSLKPAQSQSFPRQGEGDGPANKRRISFSTSWSMFNRNSVGPDILDSSPRGLMHSSRHGLASNTNSGIFADRNPSSPRPVSIASQELARPSTESGSIWGRPLPSRIWPQEDSFWSSRNPSRRPSIHGSPSALKTTLADADDEILLDAEILHASPSQVGVIGSRPSAQSLSQRSVSQLSLSQRLNPAAPSFMGAFFRPRGDRSENGKDAKDSKDKTKHKGKDKDAAKEKKLRESNASASDAFRLSVDDSPSDSRLSRDTLSVNTPSVHESRESLSLDHSYSNTPSDALKEQDNTFKKLLRKGSSSKFSLASVGRGFTTKKGPSSVSNSEKNTPVDRASFDDTADELAVLGRNYESANSSPLIGGPSKKDKGGGWGARFTMKKKPGKEKESLDLDRTESAPISPGSEDK</sequence>
<organism evidence="4 5">
    <name type="scientific">Microdochium bolleyi</name>
    <dbReference type="NCBI Taxonomy" id="196109"/>
    <lineage>
        <taxon>Eukaryota</taxon>
        <taxon>Fungi</taxon>
        <taxon>Dikarya</taxon>
        <taxon>Ascomycota</taxon>
        <taxon>Pezizomycotina</taxon>
        <taxon>Sordariomycetes</taxon>
        <taxon>Xylariomycetidae</taxon>
        <taxon>Xylariales</taxon>
        <taxon>Microdochiaceae</taxon>
        <taxon>Microdochium</taxon>
    </lineage>
</organism>
<feature type="compositionally biased region" description="Basic and acidic residues" evidence="1">
    <location>
        <begin position="1151"/>
        <end position="1162"/>
    </location>
</feature>
<dbReference type="AlphaFoldDB" id="A0A136IMR3"/>
<feature type="transmembrane region" description="Helical" evidence="2">
    <location>
        <begin position="34"/>
        <end position="51"/>
    </location>
</feature>
<dbReference type="Pfam" id="PF00041">
    <property type="entry name" value="fn3"/>
    <property type="match status" value="1"/>
</dbReference>
<feature type="compositionally biased region" description="Basic and acidic residues" evidence="1">
    <location>
        <begin position="963"/>
        <end position="979"/>
    </location>
</feature>
<evidence type="ECO:0000256" key="1">
    <source>
        <dbReference type="SAM" id="MobiDB-lite"/>
    </source>
</evidence>
<feature type="region of interest" description="Disordered" evidence="1">
    <location>
        <begin position="667"/>
        <end position="790"/>
    </location>
</feature>
<feature type="region of interest" description="Disordered" evidence="1">
    <location>
        <begin position="821"/>
        <end position="898"/>
    </location>
</feature>
<feature type="region of interest" description="Disordered" evidence="1">
    <location>
        <begin position="1074"/>
        <end position="1107"/>
    </location>
</feature>
<feature type="region of interest" description="Disordered" evidence="1">
    <location>
        <begin position="256"/>
        <end position="294"/>
    </location>
</feature>
<keyword evidence="2" id="KW-1133">Transmembrane helix</keyword>
<feature type="compositionally biased region" description="Basic and acidic residues" evidence="1">
    <location>
        <begin position="716"/>
        <end position="732"/>
    </location>
</feature>
<dbReference type="PROSITE" id="PS50853">
    <property type="entry name" value="FN3"/>
    <property type="match status" value="1"/>
</dbReference>
<feature type="compositionally biased region" description="Basic and acidic residues" evidence="1">
    <location>
        <begin position="986"/>
        <end position="998"/>
    </location>
</feature>
<feature type="region of interest" description="Disordered" evidence="1">
    <location>
        <begin position="459"/>
        <end position="482"/>
    </location>
</feature>
<feature type="compositionally biased region" description="Polar residues" evidence="1">
    <location>
        <begin position="1041"/>
        <end position="1050"/>
    </location>
</feature>
<dbReference type="STRING" id="196109.A0A136IMR3"/>
<feature type="compositionally biased region" description="Low complexity" evidence="1">
    <location>
        <begin position="931"/>
        <end position="949"/>
    </location>
</feature>
<dbReference type="Proteomes" id="UP000070501">
    <property type="component" value="Unassembled WGS sequence"/>
</dbReference>
<dbReference type="Gene3D" id="2.60.40.10">
    <property type="entry name" value="Immunoglobulins"/>
    <property type="match status" value="1"/>
</dbReference>
<dbReference type="InterPro" id="IPR013783">
    <property type="entry name" value="Ig-like_fold"/>
</dbReference>
<dbReference type="SMART" id="SM00060">
    <property type="entry name" value="FN3"/>
    <property type="match status" value="1"/>
</dbReference>
<name>A0A136IMR3_9PEZI</name>
<feature type="region of interest" description="Disordered" evidence="1">
    <location>
        <begin position="1119"/>
        <end position="1173"/>
    </location>
</feature>
<feature type="compositionally biased region" description="Basic and acidic residues" evidence="1">
    <location>
        <begin position="459"/>
        <end position="473"/>
    </location>
</feature>
<feature type="transmembrane region" description="Helical" evidence="2">
    <location>
        <begin position="6"/>
        <end position="27"/>
    </location>
</feature>
<feature type="region of interest" description="Disordered" evidence="1">
    <location>
        <begin position="358"/>
        <end position="394"/>
    </location>
</feature>
<gene>
    <name evidence="4" type="ORF">Micbo1qcDRAFT_236967</name>
</gene>
<feature type="compositionally biased region" description="Polar residues" evidence="1">
    <location>
        <begin position="667"/>
        <end position="680"/>
    </location>
</feature>
<protein>
    <recommendedName>
        <fullName evidence="3">Fibronectin type-III domain-containing protein</fullName>
    </recommendedName>
</protein>
<dbReference type="InterPro" id="IPR036116">
    <property type="entry name" value="FN3_sf"/>
</dbReference>
<feature type="compositionally biased region" description="Polar residues" evidence="1">
    <location>
        <begin position="1085"/>
        <end position="1096"/>
    </location>
</feature>
<dbReference type="CDD" id="cd00063">
    <property type="entry name" value="FN3"/>
    <property type="match status" value="1"/>
</dbReference>
<accession>A0A136IMR3</accession>
<dbReference type="EMBL" id="KQ964269">
    <property type="protein sequence ID" value="KXJ86237.1"/>
    <property type="molecule type" value="Genomic_DNA"/>
</dbReference>
<feature type="compositionally biased region" description="Basic and acidic residues" evidence="1">
    <location>
        <begin position="358"/>
        <end position="373"/>
    </location>
</feature>